<evidence type="ECO:0000313" key="6">
    <source>
        <dbReference type="EMBL" id="OPB44069.1"/>
    </source>
</evidence>
<organism evidence="6 7">
    <name type="scientific">Trichoderma guizhouense</name>
    <dbReference type="NCBI Taxonomy" id="1491466"/>
    <lineage>
        <taxon>Eukaryota</taxon>
        <taxon>Fungi</taxon>
        <taxon>Dikarya</taxon>
        <taxon>Ascomycota</taxon>
        <taxon>Pezizomycotina</taxon>
        <taxon>Sordariomycetes</taxon>
        <taxon>Hypocreomycetidae</taxon>
        <taxon>Hypocreales</taxon>
        <taxon>Hypocreaceae</taxon>
        <taxon>Trichoderma</taxon>
    </lineage>
</organism>
<dbReference type="InterPro" id="IPR002893">
    <property type="entry name" value="Znf_MYND"/>
</dbReference>
<keyword evidence="7" id="KW-1185">Reference proteome</keyword>
<dbReference type="EMBL" id="LVVK01000007">
    <property type="protein sequence ID" value="OPB44069.1"/>
    <property type="molecule type" value="Genomic_DNA"/>
</dbReference>
<reference evidence="6 7" key="1">
    <citation type="submission" date="2016-04" db="EMBL/GenBank/DDBJ databases">
        <title>Multiple horizontal gene transfer events from other fungi enriched the ability of the initially mycotrophic fungus Trichoderma (Ascomycota) to feed on dead plant biomass.</title>
        <authorList>
            <person name="Atanasova L."/>
            <person name="Chenthamara K."/>
            <person name="Zhang J."/>
            <person name="Grujic M."/>
            <person name="Henrissat B."/>
            <person name="Kuo A."/>
            <person name="Aertz A."/>
            <person name="Salamov A."/>
            <person name="Lipzen A."/>
            <person name="Labutti K."/>
            <person name="Barry K."/>
            <person name="Miao Y."/>
            <person name="Rahimi M.J."/>
            <person name="Shen Q."/>
            <person name="Grigoriev I.V."/>
            <person name="Kubicek C.P."/>
            <person name="Druzhinina I.S."/>
        </authorList>
    </citation>
    <scope>NUCLEOTIDE SEQUENCE [LARGE SCALE GENOMIC DNA]</scope>
    <source>
        <strain evidence="6 7">NJAU 4742</strain>
    </source>
</reference>
<sequence length="576" mass="65602">MATPQFVCANWSADNTGCKKFGKYTCNGCHLVVYCGSDCQKSHWALHKIDCKSPLGNEAWRPGWVLERRDPKFMVKVGSIYPSFADEKRLWGNIPAIDVLQLESNEGIGYGKQLNLLFAASGDLRNVVKTIAQVPDGYTKPIEVTINDNDLDVVARNAIILLIALVSENAEEAVDCIIHVWYSALIRKSDLDMLQQKVRPLIESACEKIKDKDPNSLLGKTWRFKKGSLRLVLPKSLWDRLLAYVSIPEGLTAEQASCIRTAVTLARSKRDYLDLHLIFQSPSRRVAKQRFRQDGLLLPFGAPRHEFQEPNPTLFHVRNVWPMASSADPLQGWSLKDVEDSSSGPASADIYGKLYNHIHTVLRAFLSRITDSQVSFRLFCETTLVLTGTRLLESGYFDRIEVSNMSDNCFNGIHQTLFLIAFLLQAPLANPHATLITLFRNAIPETLSKQDVTAALFTDHPETRLMRSSIAHRAIVNGYEYLPDHHMSDPKVIQWVYAQANLSNYDAIFERFMMEVGFSELKELFRVVMKEKHTVIEKWPFRPKLRHGQPGAMEEFVRLNNEVVFAKDRYVEWRRC</sequence>
<keyword evidence="1" id="KW-0479">Metal-binding</keyword>
<evidence type="ECO:0000313" key="7">
    <source>
        <dbReference type="Proteomes" id="UP000191004"/>
    </source>
</evidence>
<dbReference type="Gene3D" id="6.10.140.2220">
    <property type="match status" value="1"/>
</dbReference>
<feature type="domain" description="MYND-type" evidence="5">
    <location>
        <begin position="5"/>
        <end position="51"/>
    </location>
</feature>
<name>A0A1T3CSK2_9HYPO</name>
<gene>
    <name evidence="6" type="ORF">A0O28_0023870</name>
</gene>
<keyword evidence="2 4" id="KW-0863">Zinc-finger</keyword>
<dbReference type="Proteomes" id="UP000191004">
    <property type="component" value="Unassembled WGS sequence"/>
</dbReference>
<dbReference type="InterPro" id="IPR027974">
    <property type="entry name" value="DUF4470"/>
</dbReference>
<dbReference type="SUPFAM" id="SSF144232">
    <property type="entry name" value="HIT/MYND zinc finger-like"/>
    <property type="match status" value="1"/>
</dbReference>
<evidence type="ECO:0000259" key="5">
    <source>
        <dbReference type="PROSITE" id="PS50865"/>
    </source>
</evidence>
<dbReference type="OrthoDB" id="5282002at2759"/>
<keyword evidence="3" id="KW-0862">Zinc</keyword>
<evidence type="ECO:0000256" key="1">
    <source>
        <dbReference type="ARBA" id="ARBA00022723"/>
    </source>
</evidence>
<dbReference type="GO" id="GO:0008270">
    <property type="term" value="F:zinc ion binding"/>
    <property type="evidence" value="ECO:0007669"/>
    <property type="project" value="UniProtKB-KW"/>
</dbReference>
<dbReference type="AlphaFoldDB" id="A0A1T3CSK2"/>
<dbReference type="PROSITE" id="PS50865">
    <property type="entry name" value="ZF_MYND_2"/>
    <property type="match status" value="1"/>
</dbReference>
<protein>
    <submittedName>
        <fullName evidence="6">MYND-type Zn-finger protein</fullName>
    </submittedName>
</protein>
<dbReference type="Pfam" id="PF01753">
    <property type="entry name" value="zf-MYND"/>
    <property type="match status" value="1"/>
</dbReference>
<evidence type="ECO:0000256" key="3">
    <source>
        <dbReference type="ARBA" id="ARBA00022833"/>
    </source>
</evidence>
<comment type="caution">
    <text evidence="6">The sequence shown here is derived from an EMBL/GenBank/DDBJ whole genome shotgun (WGS) entry which is preliminary data.</text>
</comment>
<accession>A0A1T3CSK2</accession>
<proteinExistence type="predicted"/>
<evidence type="ECO:0000256" key="2">
    <source>
        <dbReference type="ARBA" id="ARBA00022771"/>
    </source>
</evidence>
<evidence type="ECO:0000256" key="4">
    <source>
        <dbReference type="PROSITE-ProRule" id="PRU00134"/>
    </source>
</evidence>
<dbReference type="Pfam" id="PF14737">
    <property type="entry name" value="DUF4470"/>
    <property type="match status" value="1"/>
</dbReference>